<reference evidence="2" key="1">
    <citation type="journal article" date="2017" name="Nature">
        <title>The sunflower genome provides insights into oil metabolism, flowering and Asterid evolution.</title>
        <authorList>
            <person name="Badouin H."/>
            <person name="Gouzy J."/>
            <person name="Grassa C.J."/>
            <person name="Murat F."/>
            <person name="Staton S.E."/>
            <person name="Cottret L."/>
            <person name="Lelandais-Briere C."/>
            <person name="Owens G.L."/>
            <person name="Carrere S."/>
            <person name="Mayjonade B."/>
            <person name="Legrand L."/>
            <person name="Gill N."/>
            <person name="Kane N.C."/>
            <person name="Bowers J.E."/>
            <person name="Hubner S."/>
            <person name="Bellec A."/>
            <person name="Berard A."/>
            <person name="Berges H."/>
            <person name="Blanchet N."/>
            <person name="Boniface M.C."/>
            <person name="Brunel D."/>
            <person name="Catrice O."/>
            <person name="Chaidir N."/>
            <person name="Claudel C."/>
            <person name="Donnadieu C."/>
            <person name="Faraut T."/>
            <person name="Fievet G."/>
            <person name="Helmstetter N."/>
            <person name="King M."/>
            <person name="Knapp S.J."/>
            <person name="Lai Z."/>
            <person name="Le Paslier M.C."/>
            <person name="Lippi Y."/>
            <person name="Lorenzon L."/>
            <person name="Mandel J.R."/>
            <person name="Marage G."/>
            <person name="Marchand G."/>
            <person name="Marquand E."/>
            <person name="Bret-Mestries E."/>
            <person name="Morien E."/>
            <person name="Nambeesan S."/>
            <person name="Nguyen T."/>
            <person name="Pegot-Espagnet P."/>
            <person name="Pouilly N."/>
            <person name="Raftis F."/>
            <person name="Sallet E."/>
            <person name="Schiex T."/>
            <person name="Thomas J."/>
            <person name="Vandecasteele C."/>
            <person name="Vares D."/>
            <person name="Vear F."/>
            <person name="Vautrin S."/>
            <person name="Crespi M."/>
            <person name="Mangin B."/>
            <person name="Burke J.M."/>
            <person name="Salse J."/>
            <person name="Munos S."/>
            <person name="Vincourt P."/>
            <person name="Rieseberg L.H."/>
            <person name="Langlade N.B."/>
        </authorList>
    </citation>
    <scope>NUCLEOTIDE SEQUENCE [LARGE SCALE GENOMIC DNA]</scope>
    <source>
        <strain evidence="2">cv. SF193</strain>
    </source>
</reference>
<organism evidence="1 2">
    <name type="scientific">Helianthus annuus</name>
    <name type="common">Common sunflower</name>
    <dbReference type="NCBI Taxonomy" id="4232"/>
    <lineage>
        <taxon>Eukaryota</taxon>
        <taxon>Viridiplantae</taxon>
        <taxon>Streptophyta</taxon>
        <taxon>Embryophyta</taxon>
        <taxon>Tracheophyta</taxon>
        <taxon>Spermatophyta</taxon>
        <taxon>Magnoliopsida</taxon>
        <taxon>eudicotyledons</taxon>
        <taxon>Gunneridae</taxon>
        <taxon>Pentapetalae</taxon>
        <taxon>asterids</taxon>
        <taxon>campanulids</taxon>
        <taxon>Asterales</taxon>
        <taxon>Asteraceae</taxon>
        <taxon>Asteroideae</taxon>
        <taxon>Heliantheae alliance</taxon>
        <taxon>Heliantheae</taxon>
        <taxon>Helianthus</taxon>
    </lineage>
</organism>
<keyword evidence="2" id="KW-1185">Reference proteome</keyword>
<dbReference type="AlphaFoldDB" id="A0A251SYQ6"/>
<dbReference type="Proteomes" id="UP000215914">
    <property type="component" value="Chromosome 12"/>
</dbReference>
<dbReference type="InParanoid" id="A0A251SYQ6"/>
<evidence type="ECO:0000313" key="1">
    <source>
        <dbReference type="EMBL" id="OTG03997.1"/>
    </source>
</evidence>
<name>A0A251SYQ6_HELAN</name>
<accession>A0A251SYQ6</accession>
<proteinExistence type="predicted"/>
<gene>
    <name evidence="1" type="ORF">HannXRQ_Chr12g0357481</name>
</gene>
<dbReference type="EMBL" id="CM007901">
    <property type="protein sequence ID" value="OTG03997.1"/>
    <property type="molecule type" value="Genomic_DNA"/>
</dbReference>
<evidence type="ECO:0000313" key="2">
    <source>
        <dbReference type="Proteomes" id="UP000215914"/>
    </source>
</evidence>
<sequence length="52" mass="5697">MAGCDKSKGRDIILVVVGVAEHKGFFICKLRGCPTTIVSDRDPLFVTFGHNF</sequence>
<protein>
    <submittedName>
        <fullName evidence="1">Uncharacterized protein</fullName>
    </submittedName>
</protein>